<name>A0ABQ8SED0_PERAM</name>
<dbReference type="EMBL" id="JAJSOF020000029">
    <property type="protein sequence ID" value="KAJ4432214.1"/>
    <property type="molecule type" value="Genomic_DNA"/>
</dbReference>
<gene>
    <name evidence="1" type="ORF">ANN_20830</name>
</gene>
<accession>A0ABQ8SED0</accession>
<proteinExistence type="predicted"/>
<dbReference type="Proteomes" id="UP001148838">
    <property type="component" value="Unassembled WGS sequence"/>
</dbReference>
<evidence type="ECO:0000313" key="2">
    <source>
        <dbReference type="Proteomes" id="UP001148838"/>
    </source>
</evidence>
<reference evidence="1 2" key="1">
    <citation type="journal article" date="2022" name="Allergy">
        <title>Genome assembly and annotation of Periplaneta americana reveal a comprehensive cockroach allergen profile.</title>
        <authorList>
            <person name="Wang L."/>
            <person name="Xiong Q."/>
            <person name="Saelim N."/>
            <person name="Wang L."/>
            <person name="Nong W."/>
            <person name="Wan A.T."/>
            <person name="Shi M."/>
            <person name="Liu X."/>
            <person name="Cao Q."/>
            <person name="Hui J.H.L."/>
            <person name="Sookrung N."/>
            <person name="Leung T.F."/>
            <person name="Tungtrongchitr A."/>
            <person name="Tsui S.K.W."/>
        </authorList>
    </citation>
    <scope>NUCLEOTIDE SEQUENCE [LARGE SCALE GENOMIC DNA]</scope>
    <source>
        <strain evidence="1">PWHHKU_190912</strain>
    </source>
</reference>
<protein>
    <submittedName>
        <fullName evidence="1">Uncharacterized protein</fullName>
    </submittedName>
</protein>
<organism evidence="1 2">
    <name type="scientific">Periplaneta americana</name>
    <name type="common">American cockroach</name>
    <name type="synonym">Blatta americana</name>
    <dbReference type="NCBI Taxonomy" id="6978"/>
    <lineage>
        <taxon>Eukaryota</taxon>
        <taxon>Metazoa</taxon>
        <taxon>Ecdysozoa</taxon>
        <taxon>Arthropoda</taxon>
        <taxon>Hexapoda</taxon>
        <taxon>Insecta</taxon>
        <taxon>Pterygota</taxon>
        <taxon>Neoptera</taxon>
        <taxon>Polyneoptera</taxon>
        <taxon>Dictyoptera</taxon>
        <taxon>Blattodea</taxon>
        <taxon>Blattoidea</taxon>
        <taxon>Blattidae</taxon>
        <taxon>Blattinae</taxon>
        <taxon>Periplaneta</taxon>
    </lineage>
</organism>
<keyword evidence="2" id="KW-1185">Reference proteome</keyword>
<evidence type="ECO:0000313" key="1">
    <source>
        <dbReference type="EMBL" id="KAJ4432214.1"/>
    </source>
</evidence>
<comment type="caution">
    <text evidence="1">The sequence shown here is derived from an EMBL/GenBank/DDBJ whole genome shotgun (WGS) entry which is preliminary data.</text>
</comment>
<sequence length="159" mass="18381">MTTDTLCVRVACWVWMSYDGAGLLERIHVKRILRSNWAEQPPVRTPEELWDRVLNAWEKMVKNLDLFHNLVDSMPRRMSADVDAGAGLVPVAWQQWSEMEALIPSPAACEISSRKALVFLNRRMRLAKYEARIAQIRTTREIVSGFYGCEVHRPRISQL</sequence>